<dbReference type="SMART" id="SM00220">
    <property type="entry name" value="S_TKc"/>
    <property type="match status" value="1"/>
</dbReference>
<dbReference type="InterPro" id="IPR050629">
    <property type="entry name" value="STE20/SPS1-PAK"/>
</dbReference>
<dbReference type="GO" id="GO:0004674">
    <property type="term" value="F:protein serine/threonine kinase activity"/>
    <property type="evidence" value="ECO:0007669"/>
    <property type="project" value="TreeGrafter"/>
</dbReference>
<protein>
    <submittedName>
        <fullName evidence="5">Kinase-like domain-containing protein</fullName>
    </submittedName>
</protein>
<feature type="compositionally biased region" description="Polar residues" evidence="3">
    <location>
        <begin position="373"/>
        <end position="386"/>
    </location>
</feature>
<evidence type="ECO:0000313" key="6">
    <source>
        <dbReference type="Proteomes" id="UP001164286"/>
    </source>
</evidence>
<dbReference type="InterPro" id="IPR008271">
    <property type="entry name" value="Ser/Thr_kinase_AS"/>
</dbReference>
<gene>
    <name evidence="5" type="ORF">MKK02DRAFT_38232</name>
</gene>
<dbReference type="RefSeq" id="XP_052943352.1">
    <property type="nucleotide sequence ID" value="XM_053090004.1"/>
</dbReference>
<dbReference type="PANTHER" id="PTHR48012">
    <property type="entry name" value="STERILE20-LIKE KINASE, ISOFORM B-RELATED"/>
    <property type="match status" value="1"/>
</dbReference>
<dbReference type="InterPro" id="IPR011009">
    <property type="entry name" value="Kinase-like_dom_sf"/>
</dbReference>
<evidence type="ECO:0000256" key="1">
    <source>
        <dbReference type="ARBA" id="ARBA00022741"/>
    </source>
</evidence>
<reference evidence="5" key="1">
    <citation type="journal article" date="2022" name="G3 (Bethesda)">
        <title>High quality genome of the basidiomycete yeast Dioszegia hungarica PDD-24b-2 isolated from cloud water.</title>
        <authorList>
            <person name="Jarrige D."/>
            <person name="Haridas S."/>
            <person name="Bleykasten-Grosshans C."/>
            <person name="Joly M."/>
            <person name="Nadalig T."/>
            <person name="Sancelme M."/>
            <person name="Vuilleumier S."/>
            <person name="Grigoriev I.V."/>
            <person name="Amato P."/>
            <person name="Bringel F."/>
        </authorList>
    </citation>
    <scope>NUCLEOTIDE SEQUENCE</scope>
    <source>
        <strain evidence="5">PDD-24b-2</strain>
    </source>
</reference>
<keyword evidence="1" id="KW-0547">Nucleotide-binding</keyword>
<keyword evidence="5" id="KW-0418">Kinase</keyword>
<dbReference type="Pfam" id="PF00069">
    <property type="entry name" value="Pkinase"/>
    <property type="match status" value="1"/>
</dbReference>
<dbReference type="GeneID" id="77729209"/>
<proteinExistence type="predicted"/>
<dbReference type="PROSITE" id="PS00108">
    <property type="entry name" value="PROTEIN_KINASE_ST"/>
    <property type="match status" value="1"/>
</dbReference>
<dbReference type="SUPFAM" id="SSF56112">
    <property type="entry name" value="Protein kinase-like (PK-like)"/>
    <property type="match status" value="1"/>
</dbReference>
<feature type="region of interest" description="Disordered" evidence="3">
    <location>
        <begin position="355"/>
        <end position="476"/>
    </location>
</feature>
<dbReference type="Gene3D" id="1.10.510.10">
    <property type="entry name" value="Transferase(Phosphotransferase) domain 1"/>
    <property type="match status" value="1"/>
</dbReference>
<dbReference type="PROSITE" id="PS50011">
    <property type="entry name" value="PROTEIN_KINASE_DOM"/>
    <property type="match status" value="1"/>
</dbReference>
<dbReference type="GO" id="GO:0005524">
    <property type="term" value="F:ATP binding"/>
    <property type="evidence" value="ECO:0007669"/>
    <property type="project" value="UniProtKB-KW"/>
</dbReference>
<evidence type="ECO:0000313" key="5">
    <source>
        <dbReference type="EMBL" id="KAI9633575.1"/>
    </source>
</evidence>
<dbReference type="PANTHER" id="PTHR48012:SF16">
    <property type="entry name" value="NON-SPECIFIC SERINE_THREONINE PROTEIN KINASE"/>
    <property type="match status" value="1"/>
</dbReference>
<feature type="domain" description="Protein kinase" evidence="4">
    <location>
        <begin position="11"/>
        <end position="306"/>
    </location>
</feature>
<sequence>MDYFSSQYDDYRLEGAIGFGAASIVYAAVHLRSAPLDEHRSLSRQQSLCAIKISSRHPDLEQWLEEIRILSSCRHPNVLQIHAAFSLPPDHAKVAIVTPYIAGGSLWSLMAWRAGLPSADQPTGLFRALSRRDTAGAVSSSSRGRLDEEEVKAVLKQVLSGLRYLHGQGIVHRDVKAGNILVDADGTVLLADLGVGTRISQDKGSPVGLAGSPCWMAPEVIIGSAWNQNPDIWSLGITLIELSTGSAPHSHLPPAKVLTQIVISAAPALSSSADTSRLYQSFLSSCLVKDPRERWDATQLEQHAFLRNARKPAWLAEALLKGVPSLVHRQEIRRKPSSQSLVSLASSWDFNATPRGSAFPSPVTKPHRLPRSPSASTSLSERSQLFTVPRRRRRSPSRSSIGYSVPPSPDASLSVSRASWAVADEPGGGMEGMRARSTPGRKRTTSLTASPRRSMRGGRLPLPTSYLSNHQQRPGDDPFNLPPADLDMSLAMSIPMAPSISSISADTDPRPVTPPPARDAKPDVIVQAVAMSSSPEKERKGLFRRRWSVKGGKDEDESRIVRTLRGIRGR</sequence>
<dbReference type="EMBL" id="JAKWFO010000008">
    <property type="protein sequence ID" value="KAI9633575.1"/>
    <property type="molecule type" value="Genomic_DNA"/>
</dbReference>
<evidence type="ECO:0000256" key="3">
    <source>
        <dbReference type="SAM" id="MobiDB-lite"/>
    </source>
</evidence>
<keyword evidence="5" id="KW-0808">Transferase</keyword>
<dbReference type="InterPro" id="IPR000719">
    <property type="entry name" value="Prot_kinase_dom"/>
</dbReference>
<evidence type="ECO:0000259" key="4">
    <source>
        <dbReference type="PROSITE" id="PS50011"/>
    </source>
</evidence>
<dbReference type="AlphaFoldDB" id="A0AA38H4G5"/>
<keyword evidence="2" id="KW-0067">ATP-binding</keyword>
<name>A0AA38H4G5_9TREE</name>
<dbReference type="Proteomes" id="UP001164286">
    <property type="component" value="Unassembled WGS sequence"/>
</dbReference>
<comment type="caution">
    <text evidence="5">The sequence shown here is derived from an EMBL/GenBank/DDBJ whole genome shotgun (WGS) entry which is preliminary data.</text>
</comment>
<evidence type="ECO:0000256" key="2">
    <source>
        <dbReference type="ARBA" id="ARBA00022840"/>
    </source>
</evidence>
<dbReference type="GO" id="GO:0005737">
    <property type="term" value="C:cytoplasm"/>
    <property type="evidence" value="ECO:0007669"/>
    <property type="project" value="TreeGrafter"/>
</dbReference>
<keyword evidence="6" id="KW-1185">Reference proteome</keyword>
<organism evidence="5 6">
    <name type="scientific">Dioszegia hungarica</name>
    <dbReference type="NCBI Taxonomy" id="4972"/>
    <lineage>
        <taxon>Eukaryota</taxon>
        <taxon>Fungi</taxon>
        <taxon>Dikarya</taxon>
        <taxon>Basidiomycota</taxon>
        <taxon>Agaricomycotina</taxon>
        <taxon>Tremellomycetes</taxon>
        <taxon>Tremellales</taxon>
        <taxon>Bulleribasidiaceae</taxon>
        <taxon>Dioszegia</taxon>
    </lineage>
</organism>
<feature type="region of interest" description="Disordered" evidence="3">
    <location>
        <begin position="500"/>
        <end position="523"/>
    </location>
</feature>
<accession>A0AA38H4G5</accession>